<feature type="transmembrane region" description="Helical" evidence="9">
    <location>
        <begin position="401"/>
        <end position="429"/>
    </location>
</feature>
<comment type="subcellular location">
    <subcellularLocation>
        <location evidence="1">Membrane</location>
        <topology evidence="1">Multi-pass membrane protein</topology>
    </subcellularLocation>
</comment>
<evidence type="ECO:0000313" key="11">
    <source>
        <dbReference type="EMBL" id="CAF1342647.1"/>
    </source>
</evidence>
<feature type="transmembrane region" description="Helical" evidence="9">
    <location>
        <begin position="550"/>
        <end position="571"/>
    </location>
</feature>
<dbReference type="InterPro" id="IPR026028">
    <property type="entry name" value="V-type_ATPase_116kDa_su_euka"/>
</dbReference>
<feature type="transmembrane region" description="Helical" evidence="9">
    <location>
        <begin position="583"/>
        <end position="603"/>
    </location>
</feature>
<dbReference type="GO" id="GO:0005886">
    <property type="term" value="C:plasma membrane"/>
    <property type="evidence" value="ECO:0007669"/>
    <property type="project" value="TreeGrafter"/>
</dbReference>
<dbReference type="Pfam" id="PF01496">
    <property type="entry name" value="V_ATPase_I"/>
    <property type="match status" value="1"/>
</dbReference>
<sequence length="864" mass="99632">MATIFRSEEMTLSQLYLQPDAAYSTIAELGELGIVQFRDLNPNVNAFQRKFVNEVRRCEEMERKLRFLEGEIKKDELSLTEPHENLDAPKAREMIDLEAIIDKLDHELKEINTNADALMRNFNELTELKYNLAMTQAFFQDAQQIGMNSSENILEQNLDSVDQYSTTVTVGMKLGFLSGVIARDRMNGFERMLWRVCRGNVYLKQAEIPQLIEDPLTGEKIHKTVFVVFFQGEQLKTRVQKICEGFRANIYPCPENSNDRRELAMGVMTRLEDLNVILRQTHDHRQRVLLETSKTIRTWQIKVKKIKAIYHTMNMFNNDVARKCLIAECWTPNSQIQTVQLALRKGSELSGSGSVSSVLNRMITDEQPPTHHKLNKFTQGFQNLVDAYGVATYREINPMPFVLITFPFLFAVMFGDAGHGLVVTSFALWMVLKENSLKNKWRKQEVWTIFFGGRYIILLMGLFSIYTGLIYNDVFSKSINIFGSSWRVKFGDETLNKSDTVILEPTSYNYSRTSEYRQMYSGAPYPFGLDPVWQLAENKITFTNSAKMKFAIIIGIIQMGFGVFLSLWNHFHFRHYHGILVEFLPQIIFLACIFFYLIILIFYKWSMYDGKDATSAPSLLIHLINMMLLSYPTVPPSSTKFYSSQRALQTALLGFAVICIPWLLVGKPIYKILQKRKQQNLSTTTMNDQASNDIEMNTHNNHHEQSGVVLDVNAQKSNTKEFLDDEHLHHQKNKVEVDMSEVWVEQGIHTIEYFLGCISHTASYLRLWALSLAHAQLSEVLWHMVFQIGLSMNGYLGGIASFLVFMPWSTLTVFILLLMEGLSAFLHALRLHWVEFQSKFYKGEGYPFVPFSFKTILEETPFDT</sequence>
<dbReference type="InterPro" id="IPR002490">
    <property type="entry name" value="V-ATPase_116kDa_su"/>
</dbReference>
<dbReference type="EMBL" id="CAJNOW010002151">
    <property type="protein sequence ID" value="CAF1342647.1"/>
    <property type="molecule type" value="Genomic_DNA"/>
</dbReference>
<comment type="caution">
    <text evidence="11">The sequence shown here is derived from an EMBL/GenBank/DDBJ whole genome shotgun (WGS) entry which is preliminary data.</text>
</comment>
<evidence type="ECO:0000313" key="12">
    <source>
        <dbReference type="Proteomes" id="UP000663834"/>
    </source>
</evidence>
<evidence type="ECO:0000256" key="5">
    <source>
        <dbReference type="ARBA" id="ARBA00022781"/>
    </source>
</evidence>
<keyword evidence="10" id="KW-0175">Coiled coil</keyword>
<dbReference type="AlphaFoldDB" id="A0A815GP39"/>
<dbReference type="GO" id="GO:0051117">
    <property type="term" value="F:ATPase binding"/>
    <property type="evidence" value="ECO:0007669"/>
    <property type="project" value="TreeGrafter"/>
</dbReference>
<feature type="coiled-coil region" evidence="10">
    <location>
        <begin position="51"/>
        <end position="128"/>
    </location>
</feature>
<comment type="similarity">
    <text evidence="2 9">Belongs to the V-ATPase 116 kDa subunit family.</text>
</comment>
<evidence type="ECO:0000256" key="8">
    <source>
        <dbReference type="ARBA" id="ARBA00023136"/>
    </source>
</evidence>
<keyword evidence="5 9" id="KW-0375">Hydrogen ion transport</keyword>
<keyword evidence="4 9" id="KW-0812">Transmembrane</keyword>
<feature type="transmembrane region" description="Helical" evidence="9">
    <location>
        <begin position="780"/>
        <end position="805"/>
    </location>
</feature>
<dbReference type="GO" id="GO:0000220">
    <property type="term" value="C:vacuolar proton-transporting V-type ATPase, V0 domain"/>
    <property type="evidence" value="ECO:0007669"/>
    <property type="project" value="InterPro"/>
</dbReference>
<feature type="transmembrane region" description="Helical" evidence="9">
    <location>
        <begin position="449"/>
        <end position="471"/>
    </location>
</feature>
<dbReference type="GO" id="GO:0007035">
    <property type="term" value="P:vacuolar acidification"/>
    <property type="evidence" value="ECO:0007669"/>
    <property type="project" value="TreeGrafter"/>
</dbReference>
<reference evidence="11" key="1">
    <citation type="submission" date="2021-02" db="EMBL/GenBank/DDBJ databases">
        <authorList>
            <person name="Nowell W R."/>
        </authorList>
    </citation>
    <scope>NUCLEOTIDE SEQUENCE</scope>
</reference>
<evidence type="ECO:0000256" key="6">
    <source>
        <dbReference type="ARBA" id="ARBA00022989"/>
    </source>
</evidence>
<name>A0A815GP39_9BILA</name>
<comment type="function">
    <text evidence="9">Essential component of the vacuolar proton pump (V-ATPase), a multimeric enzyme that catalyzes the translocation of protons across the membranes. Required for assembly and activity of the V-ATPase.</text>
</comment>
<dbReference type="PANTHER" id="PTHR11629:SF63">
    <property type="entry name" value="V-TYPE PROTON ATPASE SUBUNIT A"/>
    <property type="match status" value="1"/>
</dbReference>
<keyword evidence="8 9" id="KW-0472">Membrane</keyword>
<keyword evidence="6 9" id="KW-1133">Transmembrane helix</keyword>
<accession>A0A815GP39</accession>
<keyword evidence="3 9" id="KW-0813">Transport</keyword>
<proteinExistence type="inferred from homology"/>
<evidence type="ECO:0000256" key="9">
    <source>
        <dbReference type="RuleBase" id="RU361189"/>
    </source>
</evidence>
<keyword evidence="7 9" id="KW-0406">Ion transport</keyword>
<evidence type="ECO:0000256" key="7">
    <source>
        <dbReference type="ARBA" id="ARBA00023065"/>
    </source>
</evidence>
<evidence type="ECO:0000256" key="1">
    <source>
        <dbReference type="ARBA" id="ARBA00004141"/>
    </source>
</evidence>
<evidence type="ECO:0000256" key="2">
    <source>
        <dbReference type="ARBA" id="ARBA00009904"/>
    </source>
</evidence>
<dbReference type="GO" id="GO:0046961">
    <property type="term" value="F:proton-transporting ATPase activity, rotational mechanism"/>
    <property type="evidence" value="ECO:0007669"/>
    <property type="project" value="InterPro"/>
</dbReference>
<protein>
    <recommendedName>
        <fullName evidence="9">V-type proton ATPase subunit a</fullName>
    </recommendedName>
</protein>
<evidence type="ECO:0000256" key="3">
    <source>
        <dbReference type="ARBA" id="ARBA00022448"/>
    </source>
</evidence>
<dbReference type="PANTHER" id="PTHR11629">
    <property type="entry name" value="VACUOLAR PROTON ATPASES"/>
    <property type="match status" value="1"/>
</dbReference>
<organism evidence="11 12">
    <name type="scientific">Rotaria magnacalcarata</name>
    <dbReference type="NCBI Taxonomy" id="392030"/>
    <lineage>
        <taxon>Eukaryota</taxon>
        <taxon>Metazoa</taxon>
        <taxon>Spiralia</taxon>
        <taxon>Gnathifera</taxon>
        <taxon>Rotifera</taxon>
        <taxon>Eurotatoria</taxon>
        <taxon>Bdelloidea</taxon>
        <taxon>Philodinida</taxon>
        <taxon>Philodinidae</taxon>
        <taxon>Rotaria</taxon>
    </lineage>
</organism>
<evidence type="ECO:0000256" key="4">
    <source>
        <dbReference type="ARBA" id="ARBA00022692"/>
    </source>
</evidence>
<feature type="transmembrane region" description="Helical" evidence="9">
    <location>
        <begin position="646"/>
        <end position="665"/>
    </location>
</feature>
<gene>
    <name evidence="11" type="ORF">KQP761_LOCUS6819</name>
</gene>
<dbReference type="Proteomes" id="UP000663834">
    <property type="component" value="Unassembled WGS sequence"/>
</dbReference>
<dbReference type="PIRSF" id="PIRSF001293">
    <property type="entry name" value="ATP6V0A1"/>
    <property type="match status" value="1"/>
</dbReference>
<evidence type="ECO:0000256" key="10">
    <source>
        <dbReference type="SAM" id="Coils"/>
    </source>
</evidence>
<dbReference type="OrthoDB" id="10264220at2759"/>